<evidence type="ECO:0000313" key="1">
    <source>
        <dbReference type="EMBL" id="MDC7683551.1"/>
    </source>
</evidence>
<gene>
    <name evidence="1" type="ORF">PQU92_09705</name>
</gene>
<name>A0ABT5HU04_9CAUL</name>
<evidence type="ECO:0000313" key="2">
    <source>
        <dbReference type="Proteomes" id="UP001214854"/>
    </source>
</evidence>
<comment type="caution">
    <text evidence="1">The sequence shown here is derived from an EMBL/GenBank/DDBJ whole genome shotgun (WGS) entry which is preliminary data.</text>
</comment>
<organism evidence="1 2">
    <name type="scientific">Asticcacaulis aquaticus</name>
    <dbReference type="NCBI Taxonomy" id="2984212"/>
    <lineage>
        <taxon>Bacteria</taxon>
        <taxon>Pseudomonadati</taxon>
        <taxon>Pseudomonadota</taxon>
        <taxon>Alphaproteobacteria</taxon>
        <taxon>Caulobacterales</taxon>
        <taxon>Caulobacteraceae</taxon>
        <taxon>Asticcacaulis</taxon>
    </lineage>
</organism>
<protein>
    <submittedName>
        <fullName evidence="1">Uncharacterized protein</fullName>
    </submittedName>
</protein>
<reference evidence="1 2" key="1">
    <citation type="submission" date="2023-01" db="EMBL/GenBank/DDBJ databases">
        <title>Novel species of the genus Asticcacaulis isolated from rivers.</title>
        <authorList>
            <person name="Lu H."/>
        </authorList>
    </citation>
    <scope>NUCLEOTIDE SEQUENCE [LARGE SCALE GENOMIC DNA]</scope>
    <source>
        <strain evidence="1 2">BYS171W</strain>
    </source>
</reference>
<sequence>MRDNRGRDLRSLRYVEHFLAWALRTSVACSPHCRMLQREFVHAFGPEPSAGVGAFYDWLIALSKGRRKLELGRPGLIELTRDEEALLALLASAQSGEAVRFGAQARWVMGMEPHEGLSEPPRLCRRLIGLSYAANSKVSRAA</sequence>
<dbReference type="EMBL" id="JAQQKX010000006">
    <property type="protein sequence ID" value="MDC7683551.1"/>
    <property type="molecule type" value="Genomic_DNA"/>
</dbReference>
<proteinExistence type="predicted"/>
<dbReference type="RefSeq" id="WP_272748016.1">
    <property type="nucleotide sequence ID" value="NZ_JAQQKX010000006.1"/>
</dbReference>
<accession>A0ABT5HU04</accession>
<keyword evidence="2" id="KW-1185">Reference proteome</keyword>
<dbReference type="Proteomes" id="UP001214854">
    <property type="component" value="Unassembled WGS sequence"/>
</dbReference>